<gene>
    <name evidence="6" type="ORF">PR048_006614</name>
</gene>
<name>A0ABQ9ICE9_9NEOP</name>
<dbReference type="SUPFAM" id="SSF48056">
    <property type="entry name" value="Di-copper centre-containing domain"/>
    <property type="match status" value="1"/>
</dbReference>
<feature type="domain" description="Hemocyanin N-terminal" evidence="4">
    <location>
        <begin position="34"/>
        <end position="156"/>
    </location>
</feature>
<dbReference type="SUPFAM" id="SSF48050">
    <property type="entry name" value="Hemocyanin, N-terminal domain"/>
    <property type="match status" value="1"/>
</dbReference>
<evidence type="ECO:0000313" key="7">
    <source>
        <dbReference type="Proteomes" id="UP001159363"/>
    </source>
</evidence>
<dbReference type="PROSITE" id="PS00210">
    <property type="entry name" value="HEMOCYANIN_2"/>
    <property type="match status" value="1"/>
</dbReference>
<feature type="domain" description="Hemocyanin middle" evidence="3">
    <location>
        <begin position="162"/>
        <end position="475"/>
    </location>
</feature>
<organism evidence="6 7">
    <name type="scientific">Dryococelus australis</name>
    <dbReference type="NCBI Taxonomy" id="614101"/>
    <lineage>
        <taxon>Eukaryota</taxon>
        <taxon>Metazoa</taxon>
        <taxon>Ecdysozoa</taxon>
        <taxon>Arthropoda</taxon>
        <taxon>Hexapoda</taxon>
        <taxon>Insecta</taxon>
        <taxon>Pterygota</taxon>
        <taxon>Neoptera</taxon>
        <taxon>Polyneoptera</taxon>
        <taxon>Phasmatodea</taxon>
        <taxon>Verophasmatodea</taxon>
        <taxon>Anareolatae</taxon>
        <taxon>Phasmatidae</taxon>
        <taxon>Eurycanthinae</taxon>
        <taxon>Dryococelus</taxon>
    </lineage>
</organism>
<feature type="chain" id="PRO_5045711421" evidence="2">
    <location>
        <begin position="18"/>
        <end position="750"/>
    </location>
</feature>
<evidence type="ECO:0000256" key="2">
    <source>
        <dbReference type="SAM" id="SignalP"/>
    </source>
</evidence>
<dbReference type="InterPro" id="IPR036697">
    <property type="entry name" value="Hemocyanin_N_sf"/>
</dbReference>
<reference evidence="6 7" key="1">
    <citation type="submission" date="2023-02" db="EMBL/GenBank/DDBJ databases">
        <title>LHISI_Scaffold_Assembly.</title>
        <authorList>
            <person name="Stuart O.P."/>
            <person name="Cleave R."/>
            <person name="Magrath M.J.L."/>
            <person name="Mikheyev A.S."/>
        </authorList>
    </citation>
    <scope>NUCLEOTIDE SEQUENCE [LARGE SCALE GENOMIC DNA]</scope>
    <source>
        <strain evidence="6">Daus_M_001</strain>
        <tissue evidence="6">Leg muscle</tissue>
    </source>
</reference>
<dbReference type="Proteomes" id="UP001159363">
    <property type="component" value="Chromosome 2"/>
</dbReference>
<sequence length="750" mass="87865">MWTCTFLLACLAALSAATPLPEESDRFFQASKEYLHKQKQILKLFLNPYHPELSAEYADIANNYRLEEHIDKYEVSANVKKFVKIEKEGRLFPKDKIYNEYSEQGTSSIIYMFGLFRYARDFDTLIKTAVYLMKHYNVETVYYAFVTALEAREDTRDFYIPPVYEIFPFLFVNEKVIQHAYDAVLKGTLNVPFLRIWSGARMKRRRKREIAEKTRRPTASSGTLPTCEIPVTRTGIQPGLASGNHEKVFVYSNLTDYRDESYDPETKVYLFTEDVGLNALNVEFYRRYPTWWNSHKHHEFHDRKGELYLHYVRQLLARYYLERISNNLGDIPHHGKDIPLPGYYPHLRFFNGQSVTPRQPYTKVRDGEEITIKKIVYYNNNLWRAIDTGYIIDVNGTKIPLDYPHSLNLLGEMVYFSGDSPNKNLYGPYLNKIFHTLGHMADPENYYELPPSALMRPETALRDPLYYSIINKFFKEFIYSYIQTVPKYTKDDIEEHGLHIEGVEVSSLVTFNDYFDIDLRNMFYRAYKNDSKIEVYAKSERLNHRPFNFKVSIDSEKDMDAIMKVYITPKYDSYGRLIPLQKTMFHAFEIDRTYVKVPSGKSTIERECDDSTVAVRDPITASEMWHKVEAALEDKEPLTVDKFARPYGFPQRLLLPKGTEHGMPVQFVVAIFPYQEADTTDRRAYHLGSFPLLGTSYGVKFPDPRPISFPVDRLYRSEYDAKMPNVFIKEVRIFHKTLGDINSVPDSHHH</sequence>
<dbReference type="InterPro" id="IPR008922">
    <property type="entry name" value="Di-copper_centre_dom_sf"/>
</dbReference>
<dbReference type="EMBL" id="JARBHB010000002">
    <property type="protein sequence ID" value="KAJ8894006.1"/>
    <property type="molecule type" value="Genomic_DNA"/>
</dbReference>
<evidence type="ECO:0000259" key="5">
    <source>
        <dbReference type="Pfam" id="PF03723"/>
    </source>
</evidence>
<dbReference type="Pfam" id="PF00372">
    <property type="entry name" value="Hemocyanin_M"/>
    <property type="match status" value="1"/>
</dbReference>
<evidence type="ECO:0000259" key="4">
    <source>
        <dbReference type="Pfam" id="PF03722"/>
    </source>
</evidence>
<keyword evidence="2" id="KW-0732">Signal</keyword>
<dbReference type="InterPro" id="IPR000896">
    <property type="entry name" value="Hemocyanin/hexamerin_mid_dom"/>
</dbReference>
<comment type="caution">
    <text evidence="6">The sequence shown here is derived from an EMBL/GenBank/DDBJ whole genome shotgun (WGS) entry which is preliminary data.</text>
</comment>
<dbReference type="PRINTS" id="PR00187">
    <property type="entry name" value="HAEMOCYANIN"/>
</dbReference>
<dbReference type="Gene3D" id="1.20.1370.10">
    <property type="entry name" value="Hemocyanin, N-terminal domain"/>
    <property type="match status" value="1"/>
</dbReference>
<evidence type="ECO:0000256" key="1">
    <source>
        <dbReference type="ARBA" id="ARBA00022761"/>
    </source>
</evidence>
<feature type="signal peptide" evidence="2">
    <location>
        <begin position="1"/>
        <end position="17"/>
    </location>
</feature>
<dbReference type="InterPro" id="IPR005203">
    <property type="entry name" value="Hemocyanin_C"/>
</dbReference>
<dbReference type="PANTHER" id="PTHR11511">
    <property type="entry name" value="LARVAL STORAGE PROTEIN/PHENOLOXIDASE"/>
    <property type="match status" value="1"/>
</dbReference>
<evidence type="ECO:0000313" key="6">
    <source>
        <dbReference type="EMBL" id="KAJ8894006.1"/>
    </source>
</evidence>
<proteinExistence type="predicted"/>
<dbReference type="InterPro" id="IPR037020">
    <property type="entry name" value="Hemocyanin_C_sf"/>
</dbReference>
<protein>
    <submittedName>
        <fullName evidence="6">Uncharacterized protein</fullName>
    </submittedName>
</protein>
<dbReference type="Gene3D" id="1.10.1280.10">
    <property type="entry name" value="Di-copper center containing domain from catechol oxidase"/>
    <property type="match status" value="1"/>
</dbReference>
<feature type="domain" description="Hemocyanin C-terminal" evidence="5">
    <location>
        <begin position="487"/>
        <end position="735"/>
    </location>
</feature>
<dbReference type="Gene3D" id="2.60.40.1520">
    <property type="entry name" value="Hemocyanin, C-terminal domain"/>
    <property type="match status" value="1"/>
</dbReference>
<accession>A0ABQ9ICE9</accession>
<dbReference type="InterPro" id="IPR005204">
    <property type="entry name" value="Hemocyanin_N"/>
</dbReference>
<dbReference type="Pfam" id="PF03723">
    <property type="entry name" value="Hemocyanin_C"/>
    <property type="match status" value="1"/>
</dbReference>
<keyword evidence="1" id="KW-0758">Storage protein</keyword>
<dbReference type="PANTHER" id="PTHR11511:SF5">
    <property type="entry name" value="FAT-BODY PROTEIN 1-RELATED"/>
    <property type="match status" value="1"/>
</dbReference>
<dbReference type="InterPro" id="IPR014756">
    <property type="entry name" value="Ig_E-set"/>
</dbReference>
<dbReference type="Pfam" id="PF03722">
    <property type="entry name" value="Hemocyanin_N"/>
    <property type="match status" value="1"/>
</dbReference>
<keyword evidence="7" id="KW-1185">Reference proteome</keyword>
<evidence type="ECO:0000259" key="3">
    <source>
        <dbReference type="Pfam" id="PF00372"/>
    </source>
</evidence>
<dbReference type="SUPFAM" id="SSF81296">
    <property type="entry name" value="E set domains"/>
    <property type="match status" value="1"/>
</dbReference>
<dbReference type="InterPro" id="IPR013788">
    <property type="entry name" value="Hemocyanin/hexamerin"/>
</dbReference>